<reference evidence="2" key="1">
    <citation type="submission" date="2016-11" db="UniProtKB">
        <authorList>
            <consortium name="WormBaseParasite"/>
        </authorList>
    </citation>
    <scope>IDENTIFICATION</scope>
    <source>
        <strain evidence="2">KR3021</strain>
    </source>
</reference>
<accession>A0AC35U9M4</accession>
<protein>
    <submittedName>
        <fullName evidence="2">Diphthine--ammonia ligase</fullName>
    </submittedName>
</protein>
<dbReference type="WBParaSite" id="RSKR_0000905900.1">
    <property type="protein sequence ID" value="RSKR_0000905900.1"/>
    <property type="gene ID" value="RSKR_0000905900"/>
</dbReference>
<sequence>MKVCGLISGGKDSIYNLMLAKEHGHEIVCLANLFPPPNGPQELDSYMYQCVGSEAVHFIGEAMNGMPLFRKQITGKPINTEMEYKNDNDEDEVEDLYLLMQIVLKNHPDVQAVSVGAIESEYQKKRVEHVCQRLGLKMLAYMWKKDQKKLLDDMIRDGVNAIIIKVAAAGLTTKFLGQSIKEARDSLHEVEKKFHINVCGEGGEYETFVVDCPLFTQRINITLSEAVLHTPPDDTVSILLLQELECGPKYAEANV</sequence>
<proteinExistence type="predicted"/>
<dbReference type="Proteomes" id="UP000095286">
    <property type="component" value="Unplaced"/>
</dbReference>
<evidence type="ECO:0000313" key="2">
    <source>
        <dbReference type="WBParaSite" id="RSKR_0000905900.1"/>
    </source>
</evidence>
<organism evidence="1 2">
    <name type="scientific">Rhabditophanes sp. KR3021</name>
    <dbReference type="NCBI Taxonomy" id="114890"/>
    <lineage>
        <taxon>Eukaryota</taxon>
        <taxon>Metazoa</taxon>
        <taxon>Ecdysozoa</taxon>
        <taxon>Nematoda</taxon>
        <taxon>Chromadorea</taxon>
        <taxon>Rhabditida</taxon>
        <taxon>Tylenchina</taxon>
        <taxon>Panagrolaimomorpha</taxon>
        <taxon>Strongyloidoidea</taxon>
        <taxon>Alloionematidae</taxon>
        <taxon>Rhabditophanes</taxon>
    </lineage>
</organism>
<evidence type="ECO:0000313" key="1">
    <source>
        <dbReference type="Proteomes" id="UP000095286"/>
    </source>
</evidence>
<name>A0AC35U9M4_9BILA</name>